<comment type="caution">
    <text evidence="2">The sequence shown here is derived from an EMBL/GenBank/DDBJ whole genome shotgun (WGS) entry which is preliminary data.</text>
</comment>
<protein>
    <submittedName>
        <fullName evidence="2">Uncharacterized protein</fullName>
    </submittedName>
</protein>
<evidence type="ECO:0000256" key="1">
    <source>
        <dbReference type="SAM" id="MobiDB-lite"/>
    </source>
</evidence>
<proteinExistence type="predicted"/>
<reference evidence="2 3" key="1">
    <citation type="journal article" date="2014" name="Genome Biol. Evol.">
        <title>The genome of the myxosporean Thelohanellus kitauei shows adaptations to nutrient acquisition within its fish host.</title>
        <authorList>
            <person name="Yang Y."/>
            <person name="Xiong J."/>
            <person name="Zhou Z."/>
            <person name="Huo F."/>
            <person name="Miao W."/>
            <person name="Ran C."/>
            <person name="Liu Y."/>
            <person name="Zhang J."/>
            <person name="Feng J."/>
            <person name="Wang M."/>
            <person name="Wang M."/>
            <person name="Wang L."/>
            <person name="Yao B."/>
        </authorList>
    </citation>
    <scope>NUCLEOTIDE SEQUENCE [LARGE SCALE GENOMIC DNA]</scope>
    <source>
        <strain evidence="2">Wuqing</strain>
    </source>
</reference>
<feature type="region of interest" description="Disordered" evidence="1">
    <location>
        <begin position="41"/>
        <end position="64"/>
    </location>
</feature>
<dbReference type="Proteomes" id="UP000031668">
    <property type="component" value="Unassembled WGS sequence"/>
</dbReference>
<gene>
    <name evidence="2" type="ORF">RF11_01840</name>
</gene>
<dbReference type="EMBL" id="JWZT01004773">
    <property type="protein sequence ID" value="KII63093.1"/>
    <property type="molecule type" value="Genomic_DNA"/>
</dbReference>
<keyword evidence="3" id="KW-1185">Reference proteome</keyword>
<dbReference type="AlphaFoldDB" id="A0A0C2ICP2"/>
<sequence>MTIIKEMCNAIVGVLSDFFRSIRSWFAGAPNEGYQVIDSSTISSEERSRNFAGTSQVKSAPIGQETLPREFIHEPSKHQQTQMKKFDEEQVIYRPDASAKHQHLQNMTQVSEGPELLFETRSMGSDDKTPGPEYKAPGLDVRVPIATPYETSITPQSETQPEVPAPVSSPRKVSPVEDQTTSQSFGDDVSKINFLKSESVSEQIQEKASDKTVDDTMVPQSITQVLTKTPEVSLSEVNSKF</sequence>
<feature type="region of interest" description="Disordered" evidence="1">
    <location>
        <begin position="151"/>
        <end position="189"/>
    </location>
</feature>
<evidence type="ECO:0000313" key="3">
    <source>
        <dbReference type="Proteomes" id="UP000031668"/>
    </source>
</evidence>
<name>A0A0C2ICP2_THEKT</name>
<accession>A0A0C2ICP2</accession>
<feature type="compositionally biased region" description="Polar residues" evidence="1">
    <location>
        <begin position="151"/>
        <end position="160"/>
    </location>
</feature>
<evidence type="ECO:0000313" key="2">
    <source>
        <dbReference type="EMBL" id="KII63093.1"/>
    </source>
</evidence>
<organism evidence="2 3">
    <name type="scientific">Thelohanellus kitauei</name>
    <name type="common">Myxosporean</name>
    <dbReference type="NCBI Taxonomy" id="669202"/>
    <lineage>
        <taxon>Eukaryota</taxon>
        <taxon>Metazoa</taxon>
        <taxon>Cnidaria</taxon>
        <taxon>Myxozoa</taxon>
        <taxon>Myxosporea</taxon>
        <taxon>Bivalvulida</taxon>
        <taxon>Platysporina</taxon>
        <taxon>Myxobolidae</taxon>
        <taxon>Thelohanellus</taxon>
    </lineage>
</organism>